<reference evidence="2 3" key="1">
    <citation type="submission" date="2023-02" db="EMBL/GenBank/DDBJ databases">
        <title>LHISI_Scaffold_Assembly.</title>
        <authorList>
            <person name="Stuart O.P."/>
            <person name="Cleave R."/>
            <person name="Magrath M.J.L."/>
            <person name="Mikheyev A.S."/>
        </authorList>
    </citation>
    <scope>NUCLEOTIDE SEQUENCE [LARGE SCALE GENOMIC DNA]</scope>
    <source>
        <strain evidence="2">Daus_M_001</strain>
        <tissue evidence="2">Leg muscle</tissue>
    </source>
</reference>
<dbReference type="PANTHER" id="PTHR19303">
    <property type="entry name" value="TRANSPOSON"/>
    <property type="match status" value="1"/>
</dbReference>
<protein>
    <recommendedName>
        <fullName evidence="1">DDE-1 domain-containing protein</fullName>
    </recommendedName>
</protein>
<dbReference type="InterPro" id="IPR004875">
    <property type="entry name" value="DDE_SF_endonuclease_dom"/>
</dbReference>
<proteinExistence type="predicted"/>
<dbReference type="Pfam" id="PF03184">
    <property type="entry name" value="DDE_1"/>
    <property type="match status" value="1"/>
</dbReference>
<dbReference type="EMBL" id="JARBHB010000004">
    <property type="protein sequence ID" value="KAJ8885505.1"/>
    <property type="molecule type" value="Genomic_DNA"/>
</dbReference>
<dbReference type="PANTHER" id="PTHR19303:SF57">
    <property type="entry name" value="HTH CENPB-TYPE DOMAIN-CONTAINING PROTEIN"/>
    <property type="match status" value="1"/>
</dbReference>
<dbReference type="InterPro" id="IPR050863">
    <property type="entry name" value="CenT-Element_Derived"/>
</dbReference>
<comment type="caution">
    <text evidence="2">The sequence shown here is derived from an EMBL/GenBank/DDBJ whole genome shotgun (WGS) entry which is preliminary data.</text>
</comment>
<keyword evidence="3" id="KW-1185">Reference proteome</keyword>
<accession>A0ABQ9HMU6</accession>
<organism evidence="2 3">
    <name type="scientific">Dryococelus australis</name>
    <dbReference type="NCBI Taxonomy" id="614101"/>
    <lineage>
        <taxon>Eukaryota</taxon>
        <taxon>Metazoa</taxon>
        <taxon>Ecdysozoa</taxon>
        <taxon>Arthropoda</taxon>
        <taxon>Hexapoda</taxon>
        <taxon>Insecta</taxon>
        <taxon>Pterygota</taxon>
        <taxon>Neoptera</taxon>
        <taxon>Polyneoptera</taxon>
        <taxon>Phasmatodea</taxon>
        <taxon>Verophasmatodea</taxon>
        <taxon>Anareolatae</taxon>
        <taxon>Phasmatidae</taxon>
        <taxon>Eurycanthinae</taxon>
        <taxon>Dryococelus</taxon>
    </lineage>
</organism>
<gene>
    <name evidence="2" type="ORF">PR048_011703</name>
</gene>
<evidence type="ECO:0000313" key="2">
    <source>
        <dbReference type="EMBL" id="KAJ8885505.1"/>
    </source>
</evidence>
<evidence type="ECO:0000259" key="1">
    <source>
        <dbReference type="Pfam" id="PF03184"/>
    </source>
</evidence>
<dbReference type="Proteomes" id="UP001159363">
    <property type="component" value="Chromosome X"/>
</dbReference>
<sequence>MNGRLAASPMPALIRLLPKGWIFSDLFLEWFQNFIESIHTQGPVVLFMDYHASHITPDVLCAASDNDIHIVKFPAHTPYLLQPLDVGVYRPFKESWRMQLVTFMNDRSGEKPDSFAKCGIFPFNKNAVSDEAIAASIVTERKADQQIGGEKQATTVEDVLTLPV</sequence>
<feature type="domain" description="DDE-1" evidence="1">
    <location>
        <begin position="7"/>
        <end position="108"/>
    </location>
</feature>
<name>A0ABQ9HMU6_9NEOP</name>
<evidence type="ECO:0000313" key="3">
    <source>
        <dbReference type="Proteomes" id="UP001159363"/>
    </source>
</evidence>